<dbReference type="STRING" id="266940.Krad_2036"/>
<comment type="similarity">
    <text evidence="1 3">Belongs to the short-chain dehydrogenases/reductases (SDR) family.</text>
</comment>
<dbReference type="AlphaFoldDB" id="A6W9N2"/>
<accession>A6W9N2</accession>
<evidence type="ECO:0000313" key="6">
    <source>
        <dbReference type="Proteomes" id="UP000001116"/>
    </source>
</evidence>
<dbReference type="HOGENOM" id="CLU_010194_2_10_11"/>
<dbReference type="Pfam" id="PF00106">
    <property type="entry name" value="adh_short"/>
    <property type="match status" value="1"/>
</dbReference>
<feature type="domain" description="Ketoreductase" evidence="4">
    <location>
        <begin position="22"/>
        <end position="202"/>
    </location>
</feature>
<keyword evidence="6" id="KW-1185">Reference proteome</keyword>
<dbReference type="PRINTS" id="PR00081">
    <property type="entry name" value="GDHRDH"/>
</dbReference>
<organism evidence="5 6">
    <name type="scientific">Kineococcus radiotolerans (strain ATCC BAA-149 / DSM 14245 / SRS30216)</name>
    <dbReference type="NCBI Taxonomy" id="266940"/>
    <lineage>
        <taxon>Bacteria</taxon>
        <taxon>Bacillati</taxon>
        <taxon>Actinomycetota</taxon>
        <taxon>Actinomycetes</taxon>
        <taxon>Kineosporiales</taxon>
        <taxon>Kineosporiaceae</taxon>
        <taxon>Kineococcus</taxon>
    </lineage>
</organism>
<dbReference type="GO" id="GO:0016491">
    <property type="term" value="F:oxidoreductase activity"/>
    <property type="evidence" value="ECO:0007669"/>
    <property type="project" value="UniProtKB-KW"/>
</dbReference>
<dbReference type="FunFam" id="3.40.50.720:FF:000084">
    <property type="entry name" value="Short-chain dehydrogenase reductase"/>
    <property type="match status" value="1"/>
</dbReference>
<dbReference type="PANTHER" id="PTHR44196:SF1">
    <property type="entry name" value="DEHYDROGENASE_REDUCTASE SDR FAMILY MEMBER 7B"/>
    <property type="match status" value="1"/>
</dbReference>
<dbReference type="InterPro" id="IPR002347">
    <property type="entry name" value="SDR_fam"/>
</dbReference>
<dbReference type="SUPFAM" id="SSF51735">
    <property type="entry name" value="NAD(P)-binding Rossmann-fold domains"/>
    <property type="match status" value="1"/>
</dbReference>
<dbReference type="Proteomes" id="UP000001116">
    <property type="component" value="Chromosome"/>
</dbReference>
<reference evidence="6" key="1">
    <citation type="journal article" date="2008" name="PLoS ONE">
        <title>Survival in nuclear waste, extreme resistance, and potential applications gleaned from the genome sequence of Kineococcus radiotolerans SRS30216.</title>
        <authorList>
            <person name="Bagwell C.E."/>
            <person name="Bhat S."/>
            <person name="Hawkins G.M."/>
            <person name="Smith B.W."/>
            <person name="Biswas T."/>
            <person name="Hoover T.R."/>
            <person name="Saunders E."/>
            <person name="Han C.S."/>
            <person name="Tsodikov O.V."/>
            <person name="Shimkets L.J."/>
        </authorList>
    </citation>
    <scope>NUCLEOTIDE SEQUENCE [LARGE SCALE GENOMIC DNA]</scope>
    <source>
        <strain evidence="6">ATCC BAA-149 / DSM 14245 / SRS30216</strain>
    </source>
</reference>
<dbReference type="EMBL" id="CP000750">
    <property type="protein sequence ID" value="ABS03521.1"/>
    <property type="molecule type" value="Genomic_DNA"/>
</dbReference>
<protein>
    <submittedName>
        <fullName evidence="5">Short-chain dehydrogenase/reductase SDR</fullName>
    </submittedName>
</protein>
<dbReference type="InterPro" id="IPR057326">
    <property type="entry name" value="KR_dom"/>
</dbReference>
<dbReference type="SMART" id="SM00822">
    <property type="entry name" value="PKS_KR"/>
    <property type="match status" value="1"/>
</dbReference>
<evidence type="ECO:0000259" key="4">
    <source>
        <dbReference type="SMART" id="SM00822"/>
    </source>
</evidence>
<dbReference type="PANTHER" id="PTHR44196">
    <property type="entry name" value="DEHYDROGENASE/REDUCTASE SDR FAMILY MEMBER 7B"/>
    <property type="match status" value="1"/>
</dbReference>
<dbReference type="KEGG" id="kra:Krad_2036"/>
<evidence type="ECO:0000256" key="3">
    <source>
        <dbReference type="RuleBase" id="RU000363"/>
    </source>
</evidence>
<sequence>MGGAPPGTALEQQEDPVQVDGAVVVITGASSGIGAATARAAAGAGARVALLARRRDRIDALAQELGSVGGEALAVRCDVTDQAQVHAALQQVVSTFGRIDVVVNNAGQGLQATVEQVDLADARAVFELNVLAPLAVMQAAAPLLRATGGGSIVNISSGTTLAAAPGTGSYAASKAALEKLSAIARAELAPDAITVSCVLPFATATEFMTSIRAGREAAEEMTAGAQFDPPERVAEAVLDIVRSGAEQVDLVPRAYGGSA</sequence>
<dbReference type="Gene3D" id="3.40.50.720">
    <property type="entry name" value="NAD(P)-binding Rossmann-like Domain"/>
    <property type="match status" value="1"/>
</dbReference>
<gene>
    <name evidence="5" type="ordered locus">Krad_2036</name>
</gene>
<dbReference type="PRINTS" id="PR00080">
    <property type="entry name" value="SDRFAMILY"/>
</dbReference>
<keyword evidence="2" id="KW-0560">Oxidoreductase</keyword>
<evidence type="ECO:0000313" key="5">
    <source>
        <dbReference type="EMBL" id="ABS03521.1"/>
    </source>
</evidence>
<evidence type="ECO:0000256" key="1">
    <source>
        <dbReference type="ARBA" id="ARBA00006484"/>
    </source>
</evidence>
<name>A6W9N2_KINRD</name>
<dbReference type="eggNOG" id="COG0300">
    <property type="taxonomic scope" value="Bacteria"/>
</dbReference>
<evidence type="ECO:0000256" key="2">
    <source>
        <dbReference type="ARBA" id="ARBA00023002"/>
    </source>
</evidence>
<dbReference type="GO" id="GO:0016020">
    <property type="term" value="C:membrane"/>
    <property type="evidence" value="ECO:0007669"/>
    <property type="project" value="TreeGrafter"/>
</dbReference>
<proteinExistence type="inferred from homology"/>
<dbReference type="InterPro" id="IPR036291">
    <property type="entry name" value="NAD(P)-bd_dom_sf"/>
</dbReference>